<dbReference type="KEGG" id="copr:Cop2CBH44_18120"/>
<protein>
    <submittedName>
        <fullName evidence="1">Uncharacterized protein</fullName>
    </submittedName>
</protein>
<organism evidence="1 2">
    <name type="scientific">Coprobacter secundus subsp. similis</name>
    <dbReference type="NCBI Taxonomy" id="2751153"/>
    <lineage>
        <taxon>Bacteria</taxon>
        <taxon>Pseudomonadati</taxon>
        <taxon>Bacteroidota</taxon>
        <taxon>Bacteroidia</taxon>
        <taxon>Bacteroidales</taxon>
        <taxon>Barnesiellaceae</taxon>
        <taxon>Coprobacter</taxon>
    </lineage>
</organism>
<gene>
    <name evidence="1" type="ORF">Cop2CBH44_18120</name>
</gene>
<evidence type="ECO:0000313" key="2">
    <source>
        <dbReference type="Proteomes" id="UP000594042"/>
    </source>
</evidence>
<dbReference type="AlphaFoldDB" id="A0A7G1HUN5"/>
<sequence>MPYRRLPNTDSARIRSLECVVNKDDMFLAPEPVLSYHIVNEAKVFLPRFKSAYTLYHQYLDIQVKDNAKYQVKLRNARMYISHFIQVLGMCIMRNEIKRGAVELYGLSQSRFIVPDLMNENAILEWGAKIIAGETMRIQQGGTPIYNPAIAKVSVHYDIFREAFNIRKNAMANTAKALFALSQMRDMADKIILEVWNQVEKYYSLLPETERLEKCQEYGLVYYYRKSEKENR</sequence>
<dbReference type="EMBL" id="AP023322">
    <property type="protein sequence ID" value="BCI63459.1"/>
    <property type="molecule type" value="Genomic_DNA"/>
</dbReference>
<keyword evidence="2" id="KW-1185">Reference proteome</keyword>
<dbReference type="RefSeq" id="WP_021930555.1">
    <property type="nucleotide sequence ID" value="NZ_AP023322.1"/>
</dbReference>
<proteinExistence type="predicted"/>
<evidence type="ECO:0000313" key="1">
    <source>
        <dbReference type="EMBL" id="BCI63459.1"/>
    </source>
</evidence>
<reference evidence="2" key="1">
    <citation type="submission" date="2020-07" db="EMBL/GenBank/DDBJ databases">
        <title>Complete genome sequencing of Coprobacter sp. strain 2CBH44.</title>
        <authorList>
            <person name="Sakamoto M."/>
            <person name="Murakami T."/>
            <person name="Mori H."/>
        </authorList>
    </citation>
    <scope>NUCLEOTIDE SEQUENCE [LARGE SCALE GENOMIC DNA]</scope>
    <source>
        <strain evidence="2">2CBH44</strain>
    </source>
</reference>
<dbReference type="Proteomes" id="UP000594042">
    <property type="component" value="Chromosome"/>
</dbReference>
<accession>A0A7G1HUN5</accession>
<name>A0A7G1HUN5_9BACT</name>